<dbReference type="InterPro" id="IPR001841">
    <property type="entry name" value="Znf_RING"/>
</dbReference>
<reference evidence="8" key="1">
    <citation type="submission" date="2025-08" db="UniProtKB">
        <authorList>
            <consortium name="RefSeq"/>
        </authorList>
    </citation>
    <scope>IDENTIFICATION</scope>
    <source>
        <tissue evidence="8">Gonad</tissue>
    </source>
</reference>
<dbReference type="OrthoDB" id="6040387at2759"/>
<dbReference type="PROSITE" id="PS00518">
    <property type="entry name" value="ZF_RING_1"/>
    <property type="match status" value="1"/>
</dbReference>
<keyword evidence="2 4" id="KW-0863">Zinc-finger</keyword>
<evidence type="ECO:0000313" key="8">
    <source>
        <dbReference type="RefSeq" id="XP_019647183.1"/>
    </source>
</evidence>
<dbReference type="Proteomes" id="UP000515135">
    <property type="component" value="Unplaced"/>
</dbReference>
<evidence type="ECO:0000256" key="2">
    <source>
        <dbReference type="ARBA" id="ARBA00022771"/>
    </source>
</evidence>
<feature type="region of interest" description="Disordered" evidence="5">
    <location>
        <begin position="151"/>
        <end position="218"/>
    </location>
</feature>
<proteinExistence type="predicted"/>
<organism evidence="7 8">
    <name type="scientific">Branchiostoma belcheri</name>
    <name type="common">Amphioxus</name>
    <dbReference type="NCBI Taxonomy" id="7741"/>
    <lineage>
        <taxon>Eukaryota</taxon>
        <taxon>Metazoa</taxon>
        <taxon>Chordata</taxon>
        <taxon>Cephalochordata</taxon>
        <taxon>Leptocardii</taxon>
        <taxon>Amphioxiformes</taxon>
        <taxon>Branchiostomatidae</taxon>
        <taxon>Branchiostoma</taxon>
    </lineage>
</organism>
<gene>
    <name evidence="8" type="primary">LOC109487620</name>
</gene>
<dbReference type="PROSITE" id="PS50089">
    <property type="entry name" value="ZF_RING_2"/>
    <property type="match status" value="1"/>
</dbReference>
<dbReference type="KEGG" id="bbel:109487620"/>
<accession>A0A6P5AC10</accession>
<evidence type="ECO:0000256" key="4">
    <source>
        <dbReference type="PROSITE-ProRule" id="PRU00175"/>
    </source>
</evidence>
<evidence type="ECO:0000256" key="5">
    <source>
        <dbReference type="SAM" id="MobiDB-lite"/>
    </source>
</evidence>
<keyword evidence="7" id="KW-1185">Reference proteome</keyword>
<dbReference type="AlphaFoldDB" id="A0A6P5AC10"/>
<keyword evidence="1" id="KW-0479">Metal-binding</keyword>
<dbReference type="InterPro" id="IPR013083">
    <property type="entry name" value="Znf_RING/FYVE/PHD"/>
</dbReference>
<dbReference type="SMART" id="SM00184">
    <property type="entry name" value="RING"/>
    <property type="match status" value="1"/>
</dbReference>
<name>A0A6P5AC10_BRABE</name>
<evidence type="ECO:0000256" key="3">
    <source>
        <dbReference type="ARBA" id="ARBA00022833"/>
    </source>
</evidence>
<evidence type="ECO:0000259" key="6">
    <source>
        <dbReference type="PROSITE" id="PS50089"/>
    </source>
</evidence>
<dbReference type="GeneID" id="109487620"/>
<sequence length="218" mass="24027">MESPQRAQKEMEDSFNCPICLAPRLRMVTGLCQHRVCESCLYDDSGTLSLKCCPVCQEEGCFRQKRPIIPEDSILAQRQLGVVTCPNDGCQEELWKWELVEHRRVCAHIAVVVVLDSPDPPAPRVRPRVTVQEPERPRRFFRLLIAQTSAARGENNPDVGTAAGPSPATARGGTENAGEADAWTPGGSSASPDACPRYCNSENTQEIQEGSMENVMME</sequence>
<feature type="domain" description="RING-type" evidence="6">
    <location>
        <begin position="17"/>
        <end position="57"/>
    </location>
</feature>
<evidence type="ECO:0000256" key="1">
    <source>
        <dbReference type="ARBA" id="ARBA00022723"/>
    </source>
</evidence>
<dbReference type="SUPFAM" id="SSF57850">
    <property type="entry name" value="RING/U-box"/>
    <property type="match status" value="1"/>
</dbReference>
<dbReference type="Gene3D" id="3.30.40.10">
    <property type="entry name" value="Zinc/RING finger domain, C3HC4 (zinc finger)"/>
    <property type="match status" value="1"/>
</dbReference>
<protein>
    <submittedName>
        <fullName evidence="8">Uncharacterized protein LOC109487620</fullName>
    </submittedName>
</protein>
<evidence type="ECO:0000313" key="7">
    <source>
        <dbReference type="Proteomes" id="UP000515135"/>
    </source>
</evidence>
<keyword evidence="3" id="KW-0862">Zinc</keyword>
<dbReference type="RefSeq" id="XP_019647183.1">
    <property type="nucleotide sequence ID" value="XM_019791624.1"/>
</dbReference>
<dbReference type="InterPro" id="IPR017907">
    <property type="entry name" value="Znf_RING_CS"/>
</dbReference>
<dbReference type="GO" id="GO:0008270">
    <property type="term" value="F:zinc ion binding"/>
    <property type="evidence" value="ECO:0007669"/>
    <property type="project" value="UniProtKB-KW"/>
</dbReference>